<dbReference type="EMBL" id="QXDC01000002">
    <property type="protein sequence ID" value="RIA46932.1"/>
    <property type="molecule type" value="Genomic_DNA"/>
</dbReference>
<dbReference type="GO" id="GO:0003700">
    <property type="term" value="F:DNA-binding transcription factor activity"/>
    <property type="evidence" value="ECO:0007669"/>
    <property type="project" value="TreeGrafter"/>
</dbReference>
<keyword evidence="3" id="KW-0804">Transcription</keyword>
<evidence type="ECO:0000256" key="2">
    <source>
        <dbReference type="ARBA" id="ARBA00023125"/>
    </source>
</evidence>
<name>A0A397PD13_9SPHN</name>
<dbReference type="PRINTS" id="PR00036">
    <property type="entry name" value="HTHLACI"/>
</dbReference>
<dbReference type="SMART" id="SM00354">
    <property type="entry name" value="HTH_LACI"/>
    <property type="match status" value="1"/>
</dbReference>
<feature type="domain" description="HTH lacI-type" evidence="4">
    <location>
        <begin position="13"/>
        <end position="67"/>
    </location>
</feature>
<dbReference type="RefSeq" id="WP_119034965.1">
    <property type="nucleotide sequence ID" value="NZ_QXDC01000002.1"/>
</dbReference>
<accession>A0A397PD13</accession>
<evidence type="ECO:0000256" key="1">
    <source>
        <dbReference type="ARBA" id="ARBA00023015"/>
    </source>
</evidence>
<keyword evidence="2" id="KW-0238">DNA-binding</keyword>
<keyword evidence="1" id="KW-0805">Transcription regulation</keyword>
<dbReference type="Proteomes" id="UP000266568">
    <property type="component" value="Unassembled WGS sequence"/>
</dbReference>
<evidence type="ECO:0000259" key="4">
    <source>
        <dbReference type="PROSITE" id="PS50932"/>
    </source>
</evidence>
<dbReference type="OrthoDB" id="7185860at2"/>
<dbReference type="AlphaFoldDB" id="A0A397PD13"/>
<dbReference type="PANTHER" id="PTHR30146">
    <property type="entry name" value="LACI-RELATED TRANSCRIPTIONAL REPRESSOR"/>
    <property type="match status" value="1"/>
</dbReference>
<organism evidence="5 6">
    <name type="scientific">Hephaestia caeni</name>
    <dbReference type="NCBI Taxonomy" id="645617"/>
    <lineage>
        <taxon>Bacteria</taxon>
        <taxon>Pseudomonadati</taxon>
        <taxon>Pseudomonadota</taxon>
        <taxon>Alphaproteobacteria</taxon>
        <taxon>Sphingomonadales</taxon>
        <taxon>Sphingomonadaceae</taxon>
        <taxon>Hephaestia</taxon>
    </lineage>
</organism>
<gene>
    <name evidence="5" type="ORF">DFR49_1494</name>
</gene>
<dbReference type="PROSITE" id="PS00356">
    <property type="entry name" value="HTH_LACI_1"/>
    <property type="match status" value="1"/>
</dbReference>
<evidence type="ECO:0000256" key="3">
    <source>
        <dbReference type="ARBA" id="ARBA00023163"/>
    </source>
</evidence>
<protein>
    <submittedName>
        <fullName evidence="5">LacI family transcriptional regulator</fullName>
    </submittedName>
</protein>
<comment type="caution">
    <text evidence="5">The sequence shown here is derived from an EMBL/GenBank/DDBJ whole genome shotgun (WGS) entry which is preliminary data.</text>
</comment>
<sequence>MGYLPRDRAGAGVTIHDVANEAGVSIRTVSRVLNKSPKVNRETRARIEAAIAHLEFKPSPRARGLATGRSYLIGVVHNDRNALVLDAVQRGVVAEASGRGYELVVHPAPAGADGSVEDVLDFVRRSRVDGVVVLSPVSGVVGMGAALHKEGVPAVAISSVPIEGFSAILVSDERRIAAEVAHYLVDLGHRHIATINGPTVFFSASERRAGFIAALAERGLSLSGEDEGNYDFESGYAAAERLLAVEPRPTAIFAANDIMAAAVLKAAVARGISVPDMLSVVGFDGSMIAEMLTPALTTVNRPLGEMAQKTTRCLLDLIEGVTEPADLGAVLTIVEGGSTAPPPQG</sequence>
<evidence type="ECO:0000313" key="5">
    <source>
        <dbReference type="EMBL" id="RIA46932.1"/>
    </source>
</evidence>
<dbReference type="InterPro" id="IPR010982">
    <property type="entry name" value="Lambda_DNA-bd_dom_sf"/>
</dbReference>
<dbReference type="PROSITE" id="PS50932">
    <property type="entry name" value="HTH_LACI_2"/>
    <property type="match status" value="1"/>
</dbReference>
<dbReference type="InterPro" id="IPR028082">
    <property type="entry name" value="Peripla_BP_I"/>
</dbReference>
<dbReference type="InterPro" id="IPR000843">
    <property type="entry name" value="HTH_LacI"/>
</dbReference>
<dbReference type="CDD" id="cd01392">
    <property type="entry name" value="HTH_LacI"/>
    <property type="match status" value="1"/>
</dbReference>
<dbReference type="PANTHER" id="PTHR30146:SF153">
    <property type="entry name" value="LACTOSE OPERON REPRESSOR"/>
    <property type="match status" value="1"/>
</dbReference>
<dbReference type="Pfam" id="PF00356">
    <property type="entry name" value="LacI"/>
    <property type="match status" value="1"/>
</dbReference>
<dbReference type="SUPFAM" id="SSF53822">
    <property type="entry name" value="Periplasmic binding protein-like I"/>
    <property type="match status" value="1"/>
</dbReference>
<dbReference type="SUPFAM" id="SSF47413">
    <property type="entry name" value="lambda repressor-like DNA-binding domains"/>
    <property type="match status" value="1"/>
</dbReference>
<evidence type="ECO:0000313" key="6">
    <source>
        <dbReference type="Proteomes" id="UP000266568"/>
    </source>
</evidence>
<reference evidence="5 6" key="1">
    <citation type="submission" date="2018-08" db="EMBL/GenBank/DDBJ databases">
        <title>Genomic Encyclopedia of Type Strains, Phase IV (KMG-IV): sequencing the most valuable type-strain genomes for metagenomic binning, comparative biology and taxonomic classification.</title>
        <authorList>
            <person name="Goeker M."/>
        </authorList>
    </citation>
    <scope>NUCLEOTIDE SEQUENCE [LARGE SCALE GENOMIC DNA]</scope>
    <source>
        <strain evidence="5 6">DSM 25527</strain>
    </source>
</reference>
<dbReference type="Gene3D" id="1.10.260.40">
    <property type="entry name" value="lambda repressor-like DNA-binding domains"/>
    <property type="match status" value="1"/>
</dbReference>
<proteinExistence type="predicted"/>
<dbReference type="GO" id="GO:0000976">
    <property type="term" value="F:transcription cis-regulatory region binding"/>
    <property type="evidence" value="ECO:0007669"/>
    <property type="project" value="TreeGrafter"/>
</dbReference>
<dbReference type="Pfam" id="PF13377">
    <property type="entry name" value="Peripla_BP_3"/>
    <property type="match status" value="1"/>
</dbReference>
<dbReference type="InterPro" id="IPR046335">
    <property type="entry name" value="LacI/GalR-like_sensor"/>
</dbReference>
<dbReference type="Gene3D" id="3.40.50.2300">
    <property type="match status" value="2"/>
</dbReference>
<keyword evidence="6" id="KW-1185">Reference proteome</keyword>